<reference evidence="3" key="1">
    <citation type="submission" date="2025-08" db="UniProtKB">
        <authorList>
            <consortium name="RefSeq"/>
        </authorList>
    </citation>
    <scope>IDENTIFICATION</scope>
</reference>
<proteinExistence type="predicted"/>
<feature type="region of interest" description="Disordered" evidence="1">
    <location>
        <begin position="160"/>
        <end position="198"/>
    </location>
</feature>
<dbReference type="CTD" id="9048"/>
<keyword evidence="2" id="KW-1185">Reference proteome</keyword>
<feature type="region of interest" description="Disordered" evidence="1">
    <location>
        <begin position="81"/>
        <end position="123"/>
    </location>
</feature>
<name>A0A6P5PSJ3_MUSCR</name>
<dbReference type="Proteomes" id="UP000515126">
    <property type="component" value="Chromosome 4"/>
</dbReference>
<dbReference type="GeneID" id="110293284"/>
<dbReference type="AlphaFoldDB" id="A0A6P5PSJ3"/>
<gene>
    <name evidence="3" type="primary">Artn</name>
</gene>
<accession>A0A6P5PSJ3</accession>
<dbReference type="RefSeq" id="XP_021016831.1">
    <property type="nucleotide sequence ID" value="XM_021161172.1"/>
</dbReference>
<sequence>MELGLAEPTALSHCLWPRWQSAWWPTLAVLALLSFVTEASLDPMSRSPAARDGPSPVLAPPTDHLPGRGTLCAFVQRKNPATPAAVSSARTPAARSRTPVSSRCAPRSTRGACRNPEQPRTDHRCARLPPALAAGAGERARPGPQLRRADTFPLLQRLVPPSTLPARSQPGQPAGRWGPAVASRVPADQPALLPAHSL</sequence>
<protein>
    <submittedName>
        <fullName evidence="3">Artemin isoform X2</fullName>
    </submittedName>
</protein>
<feature type="region of interest" description="Disordered" evidence="1">
    <location>
        <begin position="43"/>
        <end position="63"/>
    </location>
</feature>
<evidence type="ECO:0000313" key="3">
    <source>
        <dbReference type="RefSeq" id="XP_021016831.1"/>
    </source>
</evidence>
<organism evidence="2 3">
    <name type="scientific">Mus caroli</name>
    <name type="common">Ryukyu mouse</name>
    <name type="synonym">Ricefield mouse</name>
    <dbReference type="NCBI Taxonomy" id="10089"/>
    <lineage>
        <taxon>Eukaryota</taxon>
        <taxon>Metazoa</taxon>
        <taxon>Chordata</taxon>
        <taxon>Craniata</taxon>
        <taxon>Vertebrata</taxon>
        <taxon>Euteleostomi</taxon>
        <taxon>Mammalia</taxon>
        <taxon>Eutheria</taxon>
        <taxon>Euarchontoglires</taxon>
        <taxon>Glires</taxon>
        <taxon>Rodentia</taxon>
        <taxon>Myomorpha</taxon>
        <taxon>Muroidea</taxon>
        <taxon>Muridae</taxon>
        <taxon>Murinae</taxon>
        <taxon>Mus</taxon>
        <taxon>Mus</taxon>
    </lineage>
</organism>
<evidence type="ECO:0000313" key="2">
    <source>
        <dbReference type="Proteomes" id="UP000515126"/>
    </source>
</evidence>
<evidence type="ECO:0000256" key="1">
    <source>
        <dbReference type="SAM" id="MobiDB-lite"/>
    </source>
</evidence>